<accession>A0A2S4MIG4</accession>
<dbReference type="OrthoDB" id="9792760at2"/>
<keyword evidence="4 7" id="KW-0812">Transmembrane</keyword>
<evidence type="ECO:0000256" key="7">
    <source>
        <dbReference type="SAM" id="Phobius"/>
    </source>
</evidence>
<comment type="subcellular location">
    <subcellularLocation>
        <location evidence="1">Cell membrane</location>
        <topology evidence="1">Multi-pass membrane protein</topology>
    </subcellularLocation>
</comment>
<evidence type="ECO:0000313" key="9">
    <source>
        <dbReference type="Proteomes" id="UP000237381"/>
    </source>
</evidence>
<dbReference type="PANTHER" id="PTHR33452:SF1">
    <property type="entry name" value="INNER MEMBRANE PROTEIN YPHA-RELATED"/>
    <property type="match status" value="1"/>
</dbReference>
<evidence type="ECO:0000256" key="4">
    <source>
        <dbReference type="ARBA" id="ARBA00022692"/>
    </source>
</evidence>
<keyword evidence="3" id="KW-1003">Cell membrane</keyword>
<comment type="similarity">
    <text evidence="2">Belongs to the DoxX family.</text>
</comment>
<reference evidence="8 9" key="1">
    <citation type="submission" date="2018-01" db="EMBL/GenBank/DDBJ databases">
        <title>Genomic Encyclopedia of Type Strains, Phase III (KMG-III): the genomes of soil and plant-associated and newly described type strains.</title>
        <authorList>
            <person name="Whitman W."/>
        </authorList>
    </citation>
    <scope>NUCLEOTIDE SEQUENCE [LARGE SCALE GENOMIC DNA]</scope>
    <source>
        <strain evidence="8 9">JCM 18070</strain>
    </source>
</reference>
<evidence type="ECO:0000313" key="8">
    <source>
        <dbReference type="EMBL" id="POR54522.1"/>
    </source>
</evidence>
<dbReference type="AlphaFoldDB" id="A0A2S4MIG4"/>
<evidence type="ECO:0000256" key="5">
    <source>
        <dbReference type="ARBA" id="ARBA00022989"/>
    </source>
</evidence>
<dbReference type="InterPro" id="IPR051907">
    <property type="entry name" value="DoxX-like_oxidoreductase"/>
</dbReference>
<keyword evidence="9" id="KW-1185">Reference proteome</keyword>
<dbReference type="Proteomes" id="UP000237381">
    <property type="component" value="Unassembled WGS sequence"/>
</dbReference>
<protein>
    <submittedName>
        <fullName evidence="8">Putative oxidoreductase</fullName>
    </submittedName>
</protein>
<dbReference type="RefSeq" id="WP_103703091.1">
    <property type="nucleotide sequence ID" value="NZ_PQGA01000002.1"/>
</dbReference>
<dbReference type="PANTHER" id="PTHR33452">
    <property type="entry name" value="OXIDOREDUCTASE CATD-RELATED"/>
    <property type="match status" value="1"/>
</dbReference>
<feature type="transmembrane region" description="Helical" evidence="7">
    <location>
        <begin position="113"/>
        <end position="131"/>
    </location>
</feature>
<feature type="transmembrane region" description="Helical" evidence="7">
    <location>
        <begin position="7"/>
        <end position="26"/>
    </location>
</feature>
<keyword evidence="6 7" id="KW-0472">Membrane</keyword>
<dbReference type="Pfam" id="PF07681">
    <property type="entry name" value="DoxX"/>
    <property type="match status" value="1"/>
</dbReference>
<keyword evidence="5 7" id="KW-1133">Transmembrane helix</keyword>
<gene>
    <name evidence="8" type="ORF">B0G62_102130</name>
</gene>
<dbReference type="EMBL" id="PQGA01000002">
    <property type="protein sequence ID" value="POR54522.1"/>
    <property type="molecule type" value="Genomic_DNA"/>
</dbReference>
<comment type="caution">
    <text evidence="8">The sequence shown here is derived from an EMBL/GenBank/DDBJ whole genome shotgun (WGS) entry which is preliminary data.</text>
</comment>
<evidence type="ECO:0000256" key="3">
    <source>
        <dbReference type="ARBA" id="ARBA00022475"/>
    </source>
</evidence>
<evidence type="ECO:0000256" key="6">
    <source>
        <dbReference type="ARBA" id="ARBA00023136"/>
    </source>
</evidence>
<sequence>MTRPADSLIIFIARLALAILFLWGGAMKLLGYAGFVGYLHARGVPYAQIAAAVATAIELLGGLALVFGVRTRFVAFVLAVYAIVTAILGHDFWNVTQAALQQDAVVHFWKNVAIAGGFLLLTVTGAGRASIDGLRAPRGGFGG</sequence>
<name>A0A2S4MIG4_9BURK</name>
<feature type="transmembrane region" description="Helical" evidence="7">
    <location>
        <begin position="46"/>
        <end position="66"/>
    </location>
</feature>
<dbReference type="InterPro" id="IPR032808">
    <property type="entry name" value="DoxX"/>
</dbReference>
<organism evidence="8 9">
    <name type="scientific">Paraburkholderia eburnea</name>
    <dbReference type="NCBI Taxonomy" id="1189126"/>
    <lineage>
        <taxon>Bacteria</taxon>
        <taxon>Pseudomonadati</taxon>
        <taxon>Pseudomonadota</taxon>
        <taxon>Betaproteobacteria</taxon>
        <taxon>Burkholderiales</taxon>
        <taxon>Burkholderiaceae</taxon>
        <taxon>Paraburkholderia</taxon>
    </lineage>
</organism>
<proteinExistence type="inferred from homology"/>
<evidence type="ECO:0000256" key="1">
    <source>
        <dbReference type="ARBA" id="ARBA00004651"/>
    </source>
</evidence>
<dbReference type="GO" id="GO:0005886">
    <property type="term" value="C:plasma membrane"/>
    <property type="evidence" value="ECO:0007669"/>
    <property type="project" value="UniProtKB-SubCell"/>
</dbReference>
<feature type="transmembrane region" description="Helical" evidence="7">
    <location>
        <begin position="73"/>
        <end position="93"/>
    </location>
</feature>
<evidence type="ECO:0000256" key="2">
    <source>
        <dbReference type="ARBA" id="ARBA00006679"/>
    </source>
</evidence>